<dbReference type="SUPFAM" id="SSF47384">
    <property type="entry name" value="Homodimeric domain of signal transducing histidine kinase"/>
    <property type="match status" value="1"/>
</dbReference>
<dbReference type="PANTHER" id="PTHR45436">
    <property type="entry name" value="SENSOR HISTIDINE KINASE YKOH"/>
    <property type="match status" value="1"/>
</dbReference>
<dbReference type="InterPro" id="IPR003594">
    <property type="entry name" value="HATPase_dom"/>
</dbReference>
<dbReference type="Gene3D" id="3.30.565.10">
    <property type="entry name" value="Histidine kinase-like ATPase, C-terminal domain"/>
    <property type="match status" value="1"/>
</dbReference>
<dbReference type="SUPFAM" id="SSF55874">
    <property type="entry name" value="ATPase domain of HSP90 chaperone/DNA topoisomerase II/histidine kinase"/>
    <property type="match status" value="1"/>
</dbReference>
<feature type="domain" description="Histidine kinase" evidence="12">
    <location>
        <begin position="233"/>
        <end position="443"/>
    </location>
</feature>
<evidence type="ECO:0000259" key="12">
    <source>
        <dbReference type="PROSITE" id="PS50109"/>
    </source>
</evidence>
<dbReference type="Pfam" id="PF00512">
    <property type="entry name" value="HisKA"/>
    <property type="match status" value="1"/>
</dbReference>
<dbReference type="RefSeq" id="WP_184861978.1">
    <property type="nucleotide sequence ID" value="NZ_BAAAWY010000006.1"/>
</dbReference>
<evidence type="ECO:0000313" key="14">
    <source>
        <dbReference type="EMBL" id="MBB5891695.1"/>
    </source>
</evidence>
<comment type="catalytic activity">
    <reaction evidence="1">
        <text>ATP + protein L-histidine = ADP + protein N-phospho-L-histidine.</text>
        <dbReference type="EC" id="2.7.13.3"/>
    </reaction>
</comment>
<dbReference type="InterPro" id="IPR050428">
    <property type="entry name" value="TCS_sensor_his_kinase"/>
</dbReference>
<evidence type="ECO:0000313" key="15">
    <source>
        <dbReference type="Proteomes" id="UP000585638"/>
    </source>
</evidence>
<dbReference type="PANTHER" id="PTHR45436:SF5">
    <property type="entry name" value="SENSOR HISTIDINE KINASE TRCS"/>
    <property type="match status" value="1"/>
</dbReference>
<dbReference type="Gene3D" id="1.10.287.130">
    <property type="match status" value="1"/>
</dbReference>
<evidence type="ECO:0000256" key="6">
    <source>
        <dbReference type="ARBA" id="ARBA00022692"/>
    </source>
</evidence>
<dbReference type="SMART" id="SM00388">
    <property type="entry name" value="HisKA"/>
    <property type="match status" value="1"/>
</dbReference>
<evidence type="ECO:0000256" key="11">
    <source>
        <dbReference type="SAM" id="Phobius"/>
    </source>
</evidence>
<organism evidence="14 15">
    <name type="scientific">Kutzneria kofuensis</name>
    <dbReference type="NCBI Taxonomy" id="103725"/>
    <lineage>
        <taxon>Bacteria</taxon>
        <taxon>Bacillati</taxon>
        <taxon>Actinomycetota</taxon>
        <taxon>Actinomycetes</taxon>
        <taxon>Pseudonocardiales</taxon>
        <taxon>Pseudonocardiaceae</taxon>
        <taxon>Kutzneria</taxon>
    </lineage>
</organism>
<reference evidence="14 15" key="1">
    <citation type="submission" date="2020-08" db="EMBL/GenBank/DDBJ databases">
        <title>Sequencing the genomes of 1000 actinobacteria strains.</title>
        <authorList>
            <person name="Klenk H.-P."/>
        </authorList>
    </citation>
    <scope>NUCLEOTIDE SEQUENCE [LARGE SCALE GENOMIC DNA]</scope>
    <source>
        <strain evidence="14 15">DSM 43851</strain>
    </source>
</reference>
<keyword evidence="8 11" id="KW-1133">Transmembrane helix</keyword>
<dbReference type="InterPro" id="IPR003661">
    <property type="entry name" value="HisK_dim/P_dom"/>
</dbReference>
<comment type="caution">
    <text evidence="14">The sequence shown here is derived from an EMBL/GenBank/DDBJ whole genome shotgun (WGS) entry which is preliminary data.</text>
</comment>
<evidence type="ECO:0000256" key="3">
    <source>
        <dbReference type="ARBA" id="ARBA00012438"/>
    </source>
</evidence>
<dbReference type="PROSITE" id="PS50109">
    <property type="entry name" value="HIS_KIN"/>
    <property type="match status" value="1"/>
</dbReference>
<keyword evidence="6 11" id="KW-0812">Transmembrane</keyword>
<evidence type="ECO:0000256" key="7">
    <source>
        <dbReference type="ARBA" id="ARBA00022777"/>
    </source>
</evidence>
<proteinExistence type="predicted"/>
<dbReference type="GO" id="GO:0000155">
    <property type="term" value="F:phosphorelay sensor kinase activity"/>
    <property type="evidence" value="ECO:0007669"/>
    <property type="project" value="InterPro"/>
</dbReference>
<dbReference type="PROSITE" id="PS50885">
    <property type="entry name" value="HAMP"/>
    <property type="match status" value="1"/>
</dbReference>
<feature type="transmembrane region" description="Helical" evidence="11">
    <location>
        <begin position="154"/>
        <end position="174"/>
    </location>
</feature>
<dbReference type="CDD" id="cd00082">
    <property type="entry name" value="HisKA"/>
    <property type="match status" value="1"/>
</dbReference>
<protein>
    <recommendedName>
        <fullName evidence="3">histidine kinase</fullName>
        <ecNumber evidence="3">2.7.13.3</ecNumber>
    </recommendedName>
</protein>
<dbReference type="InterPro" id="IPR036097">
    <property type="entry name" value="HisK_dim/P_sf"/>
</dbReference>
<evidence type="ECO:0000256" key="2">
    <source>
        <dbReference type="ARBA" id="ARBA00004236"/>
    </source>
</evidence>
<comment type="subcellular location">
    <subcellularLocation>
        <location evidence="2">Cell membrane</location>
    </subcellularLocation>
</comment>
<dbReference type="PRINTS" id="PR00344">
    <property type="entry name" value="BCTRLSENSOR"/>
</dbReference>
<dbReference type="EMBL" id="JACHIR010000001">
    <property type="protein sequence ID" value="MBB5891695.1"/>
    <property type="molecule type" value="Genomic_DNA"/>
</dbReference>
<dbReference type="Proteomes" id="UP000585638">
    <property type="component" value="Unassembled WGS sequence"/>
</dbReference>
<dbReference type="EC" id="2.7.13.3" evidence="3"/>
<keyword evidence="10 11" id="KW-0472">Membrane</keyword>
<evidence type="ECO:0000256" key="5">
    <source>
        <dbReference type="ARBA" id="ARBA00022679"/>
    </source>
</evidence>
<keyword evidence="7 14" id="KW-0418">Kinase</keyword>
<keyword evidence="15" id="KW-1185">Reference proteome</keyword>
<evidence type="ECO:0000256" key="10">
    <source>
        <dbReference type="ARBA" id="ARBA00023136"/>
    </source>
</evidence>
<dbReference type="InterPro" id="IPR003660">
    <property type="entry name" value="HAMP_dom"/>
</dbReference>
<dbReference type="FunFam" id="1.10.287.130:FF:000001">
    <property type="entry name" value="Two-component sensor histidine kinase"/>
    <property type="match status" value="1"/>
</dbReference>
<keyword evidence="9" id="KW-0902">Two-component regulatory system</keyword>
<sequence length="450" mass="47931">MNPRAWWRRRSLRSKITVSATLFAMVCLLVLSRLAGGAIGQLLVGAADSELHNALGDAVPAVAEGKPVHSALVDVQLRVLDSEGAPADGGPPPMLSPHDVDALMSGRDVLRIDDDPPHRWIGQVVYDPTGLPRLVAAGADLVGYNQAVREGADWLSVAAVLASLLIGVATWFVVGWSLWPVRRMHAAAGALPPGERLPVPEAHDELRSLAEAMNDLLVRRDEAVQRLRRFTGDAAHELRSPVASIRAQAEVAVAHPDPEFAQEVLAAVTDESERMSTLVDDLLALARSDAGEAQPVGRVDVSEAAIAAAERLSTNGGPRIRVDAPRAGAVVLCAPGEVALVLNNLLNNAIRYARVQVRVSVLPAGATVRLLVDDDGPGVPVEHRTRLFDRFYRVQDDRGRGTGGAGLGLALVAEAVRRRGGTVRVTDSPEGGARFEVRWQAAGLAMWGRI</sequence>
<dbReference type="InterPro" id="IPR005467">
    <property type="entry name" value="His_kinase_dom"/>
</dbReference>
<dbReference type="GO" id="GO:0005886">
    <property type="term" value="C:plasma membrane"/>
    <property type="evidence" value="ECO:0007669"/>
    <property type="project" value="UniProtKB-SubCell"/>
</dbReference>
<gene>
    <name evidence="14" type="ORF">BJ998_002891</name>
</gene>
<dbReference type="SMART" id="SM00387">
    <property type="entry name" value="HATPase_c"/>
    <property type="match status" value="1"/>
</dbReference>
<evidence type="ECO:0000256" key="4">
    <source>
        <dbReference type="ARBA" id="ARBA00022553"/>
    </source>
</evidence>
<dbReference type="Pfam" id="PF02518">
    <property type="entry name" value="HATPase_c"/>
    <property type="match status" value="1"/>
</dbReference>
<keyword evidence="5" id="KW-0808">Transferase</keyword>
<keyword evidence="4" id="KW-0597">Phosphoprotein</keyword>
<evidence type="ECO:0000256" key="9">
    <source>
        <dbReference type="ARBA" id="ARBA00023012"/>
    </source>
</evidence>
<dbReference type="InterPro" id="IPR004358">
    <property type="entry name" value="Sig_transdc_His_kin-like_C"/>
</dbReference>
<accession>A0A7W9NGH0</accession>
<evidence type="ECO:0000259" key="13">
    <source>
        <dbReference type="PROSITE" id="PS50885"/>
    </source>
</evidence>
<name>A0A7W9NGH0_9PSEU</name>
<evidence type="ECO:0000256" key="1">
    <source>
        <dbReference type="ARBA" id="ARBA00000085"/>
    </source>
</evidence>
<evidence type="ECO:0000256" key="8">
    <source>
        <dbReference type="ARBA" id="ARBA00022989"/>
    </source>
</evidence>
<dbReference type="InterPro" id="IPR036890">
    <property type="entry name" value="HATPase_C_sf"/>
</dbReference>
<feature type="domain" description="HAMP" evidence="13">
    <location>
        <begin position="175"/>
        <end position="225"/>
    </location>
</feature>
<dbReference type="AlphaFoldDB" id="A0A7W9NGH0"/>